<organism evidence="3 4">
    <name type="scientific">Mycolicibacterium sphagni</name>
    <dbReference type="NCBI Taxonomy" id="1786"/>
    <lineage>
        <taxon>Bacteria</taxon>
        <taxon>Bacillati</taxon>
        <taxon>Actinomycetota</taxon>
        <taxon>Actinomycetes</taxon>
        <taxon>Mycobacteriales</taxon>
        <taxon>Mycobacteriaceae</taxon>
        <taxon>Mycolicibacterium</taxon>
    </lineage>
</organism>
<dbReference type="RefSeq" id="WP_094483974.1">
    <property type="nucleotide sequence ID" value="NZ_JACKSC010000012.1"/>
</dbReference>
<evidence type="ECO:0008006" key="5">
    <source>
        <dbReference type="Google" id="ProtNLM"/>
    </source>
</evidence>
<comment type="caution">
    <text evidence="3">The sequence shown here is derived from an EMBL/GenBank/DDBJ whole genome shotgun (WGS) entry which is preliminary data.</text>
</comment>
<feature type="region of interest" description="Disordered" evidence="1">
    <location>
        <begin position="25"/>
        <end position="56"/>
    </location>
</feature>
<accession>A0A255DED4</accession>
<dbReference type="OrthoDB" id="4519518at2"/>
<protein>
    <recommendedName>
        <fullName evidence="5">DUF5666 domain-containing protein</fullName>
    </recommendedName>
</protein>
<evidence type="ECO:0000313" key="3">
    <source>
        <dbReference type="EMBL" id="OYN75282.1"/>
    </source>
</evidence>
<dbReference type="Proteomes" id="UP000216063">
    <property type="component" value="Unassembled WGS sequence"/>
</dbReference>
<keyword evidence="2" id="KW-0732">Signal</keyword>
<proteinExistence type="predicted"/>
<keyword evidence="4" id="KW-1185">Reference proteome</keyword>
<evidence type="ECO:0000313" key="4">
    <source>
        <dbReference type="Proteomes" id="UP000216063"/>
    </source>
</evidence>
<sequence length="293" mass="29908">MGSRIQLAAAAAAVIVVLAGCAGRTDPPAPSAQPPLATPSVAEADPPAVESPVPANVPVPDIDASAYVSGGFAADGAGGLGTIGYGWADDSGAVIGHLTVDHLVRDTSTPDAVESDHVDFHATDNFPMPPNPRVRVLKTTGNVDVAIVAPVDDNLAPVVELSDGTRLIATDYADAGDITVGQRVCHSGQNERTATMHEVCGRVVEVGATTQCVPNNGSSTCVVSIRSDRSDGYPGDHGDSGAAAYTYNPNGTITIVGTYKSANDDTGIGSFEPTYAAMEAFGGHPFTTRDLPR</sequence>
<dbReference type="EMBL" id="NOZR01000030">
    <property type="protein sequence ID" value="OYN75282.1"/>
    <property type="molecule type" value="Genomic_DNA"/>
</dbReference>
<feature type="compositionally biased region" description="Pro residues" evidence="1">
    <location>
        <begin position="27"/>
        <end position="37"/>
    </location>
</feature>
<name>A0A255DED4_9MYCO</name>
<reference evidence="3 4" key="1">
    <citation type="submission" date="2017-07" db="EMBL/GenBank/DDBJ databases">
        <title>The new phylogeny of genus Mycobacterium.</title>
        <authorList>
            <person name="Tortoli E."/>
            <person name="Trovato A."/>
            <person name="Cirillo D.M."/>
        </authorList>
    </citation>
    <scope>NUCLEOTIDE SEQUENCE [LARGE SCALE GENOMIC DNA]</scope>
    <source>
        <strain evidence="3 4">ATCC 33027</strain>
    </source>
</reference>
<feature type="chain" id="PRO_5038741761" description="DUF5666 domain-containing protein" evidence="2">
    <location>
        <begin position="23"/>
        <end position="293"/>
    </location>
</feature>
<gene>
    <name evidence="3" type="ORF">CG716_25735</name>
</gene>
<dbReference type="PROSITE" id="PS51257">
    <property type="entry name" value="PROKAR_LIPOPROTEIN"/>
    <property type="match status" value="1"/>
</dbReference>
<feature type="signal peptide" evidence="2">
    <location>
        <begin position="1"/>
        <end position="22"/>
    </location>
</feature>
<evidence type="ECO:0000256" key="2">
    <source>
        <dbReference type="SAM" id="SignalP"/>
    </source>
</evidence>
<dbReference type="AlphaFoldDB" id="A0A255DED4"/>
<evidence type="ECO:0000256" key="1">
    <source>
        <dbReference type="SAM" id="MobiDB-lite"/>
    </source>
</evidence>